<dbReference type="AlphaFoldDB" id="A0A5C5SCA4"/>
<accession>A0A5C5SCA4</accession>
<evidence type="ECO:0000256" key="1">
    <source>
        <dbReference type="SAM" id="Phobius"/>
    </source>
</evidence>
<sequence length="92" mass="10508">MFYLIIALMILGYYIFAAPKSIKNTLTMIFMVGIVGVFLVLAILSFVHLVKSPPEIFVGLIMTVLGVWSLKDTLELKTRRKSKIDRENRRGF</sequence>
<dbReference type="Pfam" id="PF11364">
    <property type="entry name" value="DUF3165"/>
    <property type="match status" value="1"/>
</dbReference>
<dbReference type="Proteomes" id="UP000317430">
    <property type="component" value="Unassembled WGS sequence"/>
</dbReference>
<evidence type="ECO:0000313" key="2">
    <source>
        <dbReference type="EMBL" id="TWS96920.1"/>
    </source>
</evidence>
<dbReference type="OrthoDB" id="2237273at2"/>
<name>A0A5C5SCA4_9STRE</name>
<keyword evidence="1" id="KW-0812">Transmembrane</keyword>
<evidence type="ECO:0000313" key="3">
    <source>
        <dbReference type="Proteomes" id="UP000317430"/>
    </source>
</evidence>
<gene>
    <name evidence="2" type="ORF">FRX57_06515</name>
</gene>
<organism evidence="2 3">
    <name type="scientific">Streptococcus cuniculipharyngis</name>
    <dbReference type="NCBI Taxonomy" id="1562651"/>
    <lineage>
        <taxon>Bacteria</taxon>
        <taxon>Bacillati</taxon>
        <taxon>Bacillota</taxon>
        <taxon>Bacilli</taxon>
        <taxon>Lactobacillales</taxon>
        <taxon>Streptococcaceae</taxon>
        <taxon>Streptococcus</taxon>
    </lineage>
</organism>
<keyword evidence="1" id="KW-0472">Membrane</keyword>
<feature type="transmembrane region" description="Helical" evidence="1">
    <location>
        <begin position="29"/>
        <end position="50"/>
    </location>
</feature>
<protein>
    <submittedName>
        <fullName evidence="2">DUF3165 family protein</fullName>
    </submittedName>
</protein>
<proteinExistence type="predicted"/>
<dbReference type="EMBL" id="VOHL01000006">
    <property type="protein sequence ID" value="TWS96920.1"/>
    <property type="molecule type" value="Genomic_DNA"/>
</dbReference>
<dbReference type="InterPro" id="IPR021506">
    <property type="entry name" value="DUF3165"/>
</dbReference>
<keyword evidence="3" id="KW-1185">Reference proteome</keyword>
<keyword evidence="1" id="KW-1133">Transmembrane helix</keyword>
<dbReference type="RefSeq" id="WP_146567851.1">
    <property type="nucleotide sequence ID" value="NZ_VOHL01000006.1"/>
</dbReference>
<reference evidence="2 3" key="1">
    <citation type="submission" date="2019-08" db="EMBL/GenBank/DDBJ databases">
        <authorList>
            <person name="Lei W."/>
        </authorList>
    </citation>
    <scope>NUCLEOTIDE SEQUENCE [LARGE SCALE GENOMIC DNA]</scope>
    <source>
        <strain evidence="2 3">CCUG 66496</strain>
    </source>
</reference>
<feature type="transmembrane region" description="Helical" evidence="1">
    <location>
        <begin position="6"/>
        <end position="22"/>
    </location>
</feature>
<comment type="caution">
    <text evidence="2">The sequence shown here is derived from an EMBL/GenBank/DDBJ whole genome shotgun (WGS) entry which is preliminary data.</text>
</comment>